<sequence length="340" mass="36355">MTGEGQAPVVRVRNLVDLARLAGVSAGTVSRALAGNPLVNVQTREKIEAIAREHDFRPNQMASRLRTKRTGLIGVVIPLGHERRQHLSDPFFMTMLGQLADLITENGYDILLSRVIPESPDWLTRIVESGMLDGVLMIGQSDQFDAIEQTAGRYRPLVAWGHHRAGQVHCTVGMDNAAGGRLAAEHLIGRGARRLAFLGDVGAPEIAARHAGFAAAAVSAGLRVALLPTHLAVDEMEADISHHAGLIDGQFDGVFAASDMIAMRTLRALADRAVAVPDRVAVVGFDDLPLASQTVPRLTTVRQDIAPGAAAMVDTLFRRMAGADTPSTIMQPTLIVRDSA</sequence>
<feature type="domain" description="HTH lacI-type" evidence="4">
    <location>
        <begin position="13"/>
        <end position="67"/>
    </location>
</feature>
<dbReference type="Gene3D" id="1.10.260.40">
    <property type="entry name" value="lambda repressor-like DNA-binding domains"/>
    <property type="match status" value="1"/>
</dbReference>
<reference evidence="6" key="1">
    <citation type="journal article" date="2019" name="Int. J. Syst. Evol. Microbiol.">
        <title>The Global Catalogue of Microorganisms (GCM) 10K type strain sequencing project: providing services to taxonomists for standard genome sequencing and annotation.</title>
        <authorList>
            <consortium name="The Broad Institute Genomics Platform"/>
            <consortium name="The Broad Institute Genome Sequencing Center for Infectious Disease"/>
            <person name="Wu L."/>
            <person name="Ma J."/>
        </authorList>
    </citation>
    <scope>NUCLEOTIDE SEQUENCE [LARGE SCALE GENOMIC DNA]</scope>
    <source>
        <strain evidence="6">CGMCC 1.10106</strain>
    </source>
</reference>
<dbReference type="PANTHER" id="PTHR30146:SF120">
    <property type="entry name" value="ALANINE RACEMASE"/>
    <property type="match status" value="1"/>
</dbReference>
<keyword evidence="6" id="KW-1185">Reference proteome</keyword>
<dbReference type="Gene3D" id="3.40.50.2300">
    <property type="match status" value="2"/>
</dbReference>
<protein>
    <submittedName>
        <fullName evidence="5">LacI family transcriptional regulator</fullName>
    </submittedName>
</protein>
<evidence type="ECO:0000313" key="6">
    <source>
        <dbReference type="Proteomes" id="UP000618591"/>
    </source>
</evidence>
<evidence type="ECO:0000256" key="2">
    <source>
        <dbReference type="ARBA" id="ARBA00023125"/>
    </source>
</evidence>
<dbReference type="PROSITE" id="PS50932">
    <property type="entry name" value="HTH_LACI_2"/>
    <property type="match status" value="1"/>
</dbReference>
<organism evidence="5 6">
    <name type="scientific">Sphingomonas psychrolutea</name>
    <dbReference type="NCBI Taxonomy" id="1259676"/>
    <lineage>
        <taxon>Bacteria</taxon>
        <taxon>Pseudomonadati</taxon>
        <taxon>Pseudomonadota</taxon>
        <taxon>Alphaproteobacteria</taxon>
        <taxon>Sphingomonadales</taxon>
        <taxon>Sphingomonadaceae</taxon>
        <taxon>Sphingomonas</taxon>
    </lineage>
</organism>
<evidence type="ECO:0000259" key="4">
    <source>
        <dbReference type="PROSITE" id="PS50932"/>
    </source>
</evidence>
<dbReference type="PROSITE" id="PS00356">
    <property type="entry name" value="HTH_LACI_1"/>
    <property type="match status" value="1"/>
</dbReference>
<keyword evidence="1" id="KW-0805">Transcription regulation</keyword>
<proteinExistence type="predicted"/>
<dbReference type="InterPro" id="IPR000843">
    <property type="entry name" value="HTH_LacI"/>
</dbReference>
<dbReference type="PANTHER" id="PTHR30146">
    <property type="entry name" value="LACI-RELATED TRANSCRIPTIONAL REPRESSOR"/>
    <property type="match status" value="1"/>
</dbReference>
<dbReference type="EMBL" id="BMDW01000002">
    <property type="protein sequence ID" value="GGA36479.1"/>
    <property type="molecule type" value="Genomic_DNA"/>
</dbReference>
<gene>
    <name evidence="5" type="ORF">GCM10011395_03480</name>
</gene>
<accession>A0ABQ1G431</accession>
<keyword evidence="2" id="KW-0238">DNA-binding</keyword>
<evidence type="ECO:0000256" key="3">
    <source>
        <dbReference type="ARBA" id="ARBA00023163"/>
    </source>
</evidence>
<comment type="caution">
    <text evidence="5">The sequence shown here is derived from an EMBL/GenBank/DDBJ whole genome shotgun (WGS) entry which is preliminary data.</text>
</comment>
<dbReference type="Proteomes" id="UP000618591">
    <property type="component" value="Unassembled WGS sequence"/>
</dbReference>
<evidence type="ECO:0000313" key="5">
    <source>
        <dbReference type="EMBL" id="GGA36479.1"/>
    </source>
</evidence>
<dbReference type="InterPro" id="IPR046335">
    <property type="entry name" value="LacI/GalR-like_sensor"/>
</dbReference>
<dbReference type="Pfam" id="PF13377">
    <property type="entry name" value="Peripla_BP_3"/>
    <property type="match status" value="1"/>
</dbReference>
<evidence type="ECO:0000256" key="1">
    <source>
        <dbReference type="ARBA" id="ARBA00023015"/>
    </source>
</evidence>
<dbReference type="SUPFAM" id="SSF47413">
    <property type="entry name" value="lambda repressor-like DNA-binding domains"/>
    <property type="match status" value="1"/>
</dbReference>
<dbReference type="SUPFAM" id="SSF53822">
    <property type="entry name" value="Periplasmic binding protein-like I"/>
    <property type="match status" value="1"/>
</dbReference>
<dbReference type="InterPro" id="IPR028082">
    <property type="entry name" value="Peripla_BP_I"/>
</dbReference>
<dbReference type="Pfam" id="PF00356">
    <property type="entry name" value="LacI"/>
    <property type="match status" value="1"/>
</dbReference>
<dbReference type="SMART" id="SM00354">
    <property type="entry name" value="HTH_LACI"/>
    <property type="match status" value="1"/>
</dbReference>
<dbReference type="InterPro" id="IPR010982">
    <property type="entry name" value="Lambda_DNA-bd_dom_sf"/>
</dbReference>
<keyword evidence="3" id="KW-0804">Transcription</keyword>
<name>A0ABQ1G431_9SPHN</name>
<dbReference type="CDD" id="cd01392">
    <property type="entry name" value="HTH_LacI"/>
    <property type="match status" value="1"/>
</dbReference>